<accession>A0A4R3Q232</accession>
<dbReference type="InterPro" id="IPR011727">
    <property type="entry name" value="CHP02117"/>
</dbReference>
<evidence type="ECO:0000313" key="1">
    <source>
        <dbReference type="EMBL" id="TCU14347.1"/>
    </source>
</evidence>
<dbReference type="EMBL" id="SMBH01000009">
    <property type="protein sequence ID" value="TCU14347.1"/>
    <property type="molecule type" value="Genomic_DNA"/>
</dbReference>
<sequence length="224" mass="24162">MKGGVRWLLRAVALLILSVASGTVIPRPLIHPVQASSDGNASLRILMLLGPIHTDIAIPLDDRARKAFPFLESAGIPVRGPAAQWLIFGWGGRASYLETPTWGDLKPLPVLRALTIDSSVLHVDTAGYISETHPSVSAFNLSGNQFERLLDFISNSFAGQVDEVVPVPGAAYGMFDRFFEAKGYFNALLGCNTWTAAALRSVGLRTGMWNPVPQTLTLSLGLHN</sequence>
<organism evidence="1 2">
    <name type="scientific">Rhizobium sullae</name>
    <name type="common">Rhizobium hedysari</name>
    <dbReference type="NCBI Taxonomy" id="50338"/>
    <lineage>
        <taxon>Bacteria</taxon>
        <taxon>Pseudomonadati</taxon>
        <taxon>Pseudomonadota</taxon>
        <taxon>Alphaproteobacteria</taxon>
        <taxon>Hyphomicrobiales</taxon>
        <taxon>Rhizobiaceae</taxon>
        <taxon>Rhizobium/Agrobacterium group</taxon>
        <taxon>Rhizobium</taxon>
    </lineage>
</organism>
<proteinExistence type="predicted"/>
<comment type="caution">
    <text evidence="1">The sequence shown here is derived from an EMBL/GenBank/DDBJ whole genome shotgun (WGS) entry which is preliminary data.</text>
</comment>
<dbReference type="RefSeq" id="WP_132564138.1">
    <property type="nucleotide sequence ID" value="NZ_SMBH01000009.1"/>
</dbReference>
<gene>
    <name evidence="1" type="ORF">EV132_10970</name>
</gene>
<reference evidence="1 2" key="1">
    <citation type="submission" date="2019-03" db="EMBL/GenBank/DDBJ databases">
        <title>Genomic Encyclopedia of Type Strains, Phase IV (KMG-V): Genome sequencing to study the core and pangenomes of soil and plant-associated prokaryotes.</title>
        <authorList>
            <person name="Whitman W."/>
        </authorList>
    </citation>
    <scope>NUCLEOTIDE SEQUENCE [LARGE SCALE GENOMIC DNA]</scope>
    <source>
        <strain evidence="1 2">Hc14</strain>
    </source>
</reference>
<dbReference type="NCBIfam" id="TIGR02117">
    <property type="entry name" value="chp_urease_rgn"/>
    <property type="match status" value="1"/>
</dbReference>
<dbReference type="Pfam" id="PF09601">
    <property type="entry name" value="DUF2459"/>
    <property type="match status" value="1"/>
</dbReference>
<dbReference type="AlphaFoldDB" id="A0A4R3Q232"/>
<evidence type="ECO:0000313" key="2">
    <source>
        <dbReference type="Proteomes" id="UP000294576"/>
    </source>
</evidence>
<protein>
    <submittedName>
        <fullName evidence="1">Uncharacterized protein (TIGR02117 family)</fullName>
    </submittedName>
</protein>
<dbReference type="Proteomes" id="UP000294576">
    <property type="component" value="Unassembled WGS sequence"/>
</dbReference>
<name>A0A4R3Q232_RHISU</name>